<dbReference type="AlphaFoldDB" id="A0A8J6FW98"/>
<dbReference type="Pfam" id="PF14049">
    <property type="entry name" value="Dppa2_A"/>
    <property type="match status" value="2"/>
</dbReference>
<evidence type="ECO:0000313" key="3">
    <source>
        <dbReference type="Proteomes" id="UP000710432"/>
    </source>
</evidence>
<evidence type="ECO:0000259" key="1">
    <source>
        <dbReference type="Pfam" id="PF14049"/>
    </source>
</evidence>
<name>A0A8J6FW98_MICOH</name>
<protein>
    <submittedName>
        <fullName evidence="2">Developmental pluripotency-associated protein 4</fullName>
    </submittedName>
</protein>
<dbReference type="InterPro" id="IPR025892">
    <property type="entry name" value="Dppa2/4_central_dom"/>
</dbReference>
<gene>
    <name evidence="2" type="ORF">LTLLF_200885</name>
</gene>
<sequence>MPELENIPDTPKEARVKICWKKMKTKTEEGQESCPQVIVPLEMVPVPEEQLPTLTEPPVLYEEVSTTTVTTTASEAVLVSWSRIVDNANKNEALQSITTPETYGDL</sequence>
<evidence type="ECO:0000313" key="2">
    <source>
        <dbReference type="EMBL" id="KAH0500355.1"/>
    </source>
</evidence>
<dbReference type="EMBL" id="JAATJU010027500">
    <property type="protein sequence ID" value="KAH0500355.1"/>
    <property type="molecule type" value="Genomic_DNA"/>
</dbReference>
<proteinExistence type="predicted"/>
<dbReference type="Proteomes" id="UP000710432">
    <property type="component" value="Unassembled WGS sequence"/>
</dbReference>
<accession>A0A8J6FW98</accession>
<feature type="domain" description="Developmental pluripotency-associated protein 2/4 central" evidence="1">
    <location>
        <begin position="5"/>
        <end position="34"/>
    </location>
</feature>
<comment type="caution">
    <text evidence="2">The sequence shown here is derived from an EMBL/GenBank/DDBJ whole genome shotgun (WGS) entry which is preliminary data.</text>
</comment>
<organism evidence="2 3">
    <name type="scientific">Microtus ochrogaster</name>
    <name type="common">Prairie vole</name>
    <dbReference type="NCBI Taxonomy" id="79684"/>
    <lineage>
        <taxon>Eukaryota</taxon>
        <taxon>Metazoa</taxon>
        <taxon>Chordata</taxon>
        <taxon>Craniata</taxon>
        <taxon>Vertebrata</taxon>
        <taxon>Euteleostomi</taxon>
        <taxon>Mammalia</taxon>
        <taxon>Eutheria</taxon>
        <taxon>Euarchontoglires</taxon>
        <taxon>Glires</taxon>
        <taxon>Rodentia</taxon>
        <taxon>Myomorpha</taxon>
        <taxon>Muroidea</taxon>
        <taxon>Cricetidae</taxon>
        <taxon>Arvicolinae</taxon>
        <taxon>Microtus</taxon>
    </lineage>
</organism>
<reference evidence="2" key="1">
    <citation type="submission" date="2020-03" db="EMBL/GenBank/DDBJ databases">
        <title>Studies in the Genomics of Life Span.</title>
        <authorList>
            <person name="Glass D."/>
        </authorList>
    </citation>
    <scope>NUCLEOTIDE SEQUENCE</scope>
    <source>
        <strain evidence="2">LTLLF</strain>
        <tissue evidence="2">Muscle</tissue>
    </source>
</reference>
<feature type="domain" description="Developmental pluripotency-associated protein 2/4 central" evidence="1">
    <location>
        <begin position="62"/>
        <end position="101"/>
    </location>
</feature>